<feature type="transmembrane region" description="Helical" evidence="7">
    <location>
        <begin position="86"/>
        <end position="108"/>
    </location>
</feature>
<dbReference type="STRING" id="1835702.A0A1F5LV09"/>
<dbReference type="GO" id="GO:0016020">
    <property type="term" value="C:membrane"/>
    <property type="evidence" value="ECO:0007669"/>
    <property type="project" value="UniProtKB-SubCell"/>
</dbReference>
<keyword evidence="6 7" id="KW-0472">Membrane</keyword>
<dbReference type="EMBL" id="LXJU01000002">
    <property type="protein sequence ID" value="OGE57015.1"/>
    <property type="molecule type" value="Genomic_DNA"/>
</dbReference>
<evidence type="ECO:0000259" key="8">
    <source>
        <dbReference type="Pfam" id="PF13813"/>
    </source>
</evidence>
<comment type="caution">
    <text evidence="9">The sequence shown here is derived from an EMBL/GenBank/DDBJ whole genome shotgun (WGS) entry which is preliminary data.</text>
</comment>
<dbReference type="GO" id="GO:0006629">
    <property type="term" value="P:lipid metabolic process"/>
    <property type="evidence" value="ECO:0007669"/>
    <property type="project" value="InterPro"/>
</dbReference>
<evidence type="ECO:0000256" key="1">
    <source>
        <dbReference type="ARBA" id="ARBA00004141"/>
    </source>
</evidence>
<dbReference type="AlphaFoldDB" id="A0A1F5LV09"/>
<name>A0A1F5LV09_PENAI</name>
<evidence type="ECO:0000313" key="9">
    <source>
        <dbReference type="EMBL" id="OGE57015.1"/>
    </source>
</evidence>
<sequence>MADPRHGYKDLIHSHEKQLDGLLEQGIYKPVFLYHVLLFNVLPLIGLVLPRGKGGQYARKGLFGLFIAIAVQAFRNHRTLIGGNGYMLGLMTAWWLIWSATLFVFSNLEHDFKRIERKTADLQLQDGAQETCDCKDTFIWQSYPEKFGHRLDWSAGLLFNLRGPEWNWRAPHLGPLPQSVHTQLHSGFSCAKFKAQDDATYISGKERFQAAFRTFLKYYLVLDFLKVFMMRDPYFQGLASVNSPPPFPFSYLTIHPFLVQFYRLFFSSFGVFVALEFVTALSPIFFLGLALAFPNAARKLTAAPLGAPWVYANTFGPFLSPILDHGLAGCWGRWWHQLFRFGFSATARWILSLLPVKLSSHSQVRRVTFIVVAFSVSGFVHACGSFTQFTETKPVSGPFLFFFLQSVGILGEQVFKRSIYPILPLSGTPRWLRRTANCIFVFCWLFYSGSLAADDFARGGLWLMEPVPFSLLRGLGIGLQGHGWWCWTEPWFRYWSDGTYWGSGIRVI</sequence>
<feature type="transmembrane region" description="Helical" evidence="7">
    <location>
        <begin position="368"/>
        <end position="389"/>
    </location>
</feature>
<dbReference type="Pfam" id="PF13813">
    <property type="entry name" value="MBOAT_2"/>
    <property type="match status" value="1"/>
</dbReference>
<evidence type="ECO:0000256" key="4">
    <source>
        <dbReference type="ARBA" id="ARBA00022692"/>
    </source>
</evidence>
<keyword evidence="5 7" id="KW-1133">Transmembrane helix</keyword>
<keyword evidence="10" id="KW-1185">Reference proteome</keyword>
<dbReference type="OrthoDB" id="2796277at2759"/>
<evidence type="ECO:0000256" key="7">
    <source>
        <dbReference type="SAM" id="Phobius"/>
    </source>
</evidence>
<feature type="transmembrane region" description="Helical" evidence="7">
    <location>
        <begin position="32"/>
        <end position="50"/>
    </location>
</feature>
<evidence type="ECO:0000256" key="5">
    <source>
        <dbReference type="ARBA" id="ARBA00022989"/>
    </source>
</evidence>
<proteinExistence type="inferred from homology"/>
<keyword evidence="3" id="KW-0808">Transferase</keyword>
<dbReference type="PANTHER" id="PTHR31595">
    <property type="entry name" value="LONG-CHAIN-ALCOHOL O-FATTY-ACYLTRANSFERASE 3-RELATED"/>
    <property type="match status" value="1"/>
</dbReference>
<feature type="domain" description="Wax synthase" evidence="8">
    <location>
        <begin position="320"/>
        <end position="404"/>
    </location>
</feature>
<keyword evidence="4 7" id="KW-0812">Transmembrane</keyword>
<evidence type="ECO:0000256" key="2">
    <source>
        <dbReference type="ARBA" id="ARBA00007282"/>
    </source>
</evidence>
<dbReference type="RefSeq" id="XP_022492442.1">
    <property type="nucleotide sequence ID" value="XM_022627423.1"/>
</dbReference>
<dbReference type="InterPro" id="IPR032805">
    <property type="entry name" value="Wax_synthase_dom"/>
</dbReference>
<comment type="similarity">
    <text evidence="2">Belongs to the wax synthase family.</text>
</comment>
<evidence type="ECO:0000256" key="6">
    <source>
        <dbReference type="ARBA" id="ARBA00023136"/>
    </source>
</evidence>
<feature type="transmembrane region" description="Helical" evidence="7">
    <location>
        <begin position="264"/>
        <end position="293"/>
    </location>
</feature>
<organism evidence="9 10">
    <name type="scientific">Penicillium arizonense</name>
    <dbReference type="NCBI Taxonomy" id="1835702"/>
    <lineage>
        <taxon>Eukaryota</taxon>
        <taxon>Fungi</taxon>
        <taxon>Dikarya</taxon>
        <taxon>Ascomycota</taxon>
        <taxon>Pezizomycotina</taxon>
        <taxon>Eurotiomycetes</taxon>
        <taxon>Eurotiomycetidae</taxon>
        <taxon>Eurotiales</taxon>
        <taxon>Aspergillaceae</taxon>
        <taxon>Penicillium</taxon>
    </lineage>
</organism>
<evidence type="ECO:0000256" key="3">
    <source>
        <dbReference type="ARBA" id="ARBA00022679"/>
    </source>
</evidence>
<evidence type="ECO:0000313" key="10">
    <source>
        <dbReference type="Proteomes" id="UP000177622"/>
    </source>
</evidence>
<dbReference type="PANTHER" id="PTHR31595:SF67">
    <property type="entry name" value="WAX SYNTHASE DOMAIN-CONTAINING PROTEIN"/>
    <property type="match status" value="1"/>
</dbReference>
<dbReference type="Proteomes" id="UP000177622">
    <property type="component" value="Unassembled WGS sequence"/>
</dbReference>
<protein>
    <recommendedName>
        <fullName evidence="8">Wax synthase domain-containing protein</fullName>
    </recommendedName>
</protein>
<reference evidence="9 10" key="1">
    <citation type="journal article" date="2016" name="Sci. Rep.">
        <title>Penicillium arizonense, a new, genome sequenced fungal species, reveals a high chemical diversity in secreted metabolites.</title>
        <authorList>
            <person name="Grijseels S."/>
            <person name="Nielsen J.C."/>
            <person name="Randelovic M."/>
            <person name="Nielsen J."/>
            <person name="Nielsen K.F."/>
            <person name="Workman M."/>
            <person name="Frisvad J.C."/>
        </authorList>
    </citation>
    <scope>NUCLEOTIDE SEQUENCE [LARGE SCALE GENOMIC DNA]</scope>
    <source>
        <strain evidence="9 10">CBS 141311</strain>
    </source>
</reference>
<dbReference type="GeneID" id="34572157"/>
<comment type="subcellular location">
    <subcellularLocation>
        <location evidence="1">Membrane</location>
        <topology evidence="1">Multi-pass membrane protein</topology>
    </subcellularLocation>
</comment>
<accession>A0A1F5LV09</accession>
<gene>
    <name evidence="9" type="ORF">PENARI_c002G04189</name>
</gene>
<dbReference type="GO" id="GO:0008374">
    <property type="term" value="F:O-acyltransferase activity"/>
    <property type="evidence" value="ECO:0007669"/>
    <property type="project" value="InterPro"/>
</dbReference>
<dbReference type="InterPro" id="IPR044851">
    <property type="entry name" value="Wax_synthase"/>
</dbReference>
<feature type="transmembrane region" description="Helical" evidence="7">
    <location>
        <begin position="57"/>
        <end position="74"/>
    </location>
</feature>